<organism evidence="3 4">
    <name type="scientific">Aspergillus calidoustus</name>
    <dbReference type="NCBI Taxonomy" id="454130"/>
    <lineage>
        <taxon>Eukaryota</taxon>
        <taxon>Fungi</taxon>
        <taxon>Dikarya</taxon>
        <taxon>Ascomycota</taxon>
        <taxon>Pezizomycotina</taxon>
        <taxon>Eurotiomycetes</taxon>
        <taxon>Eurotiomycetidae</taxon>
        <taxon>Eurotiales</taxon>
        <taxon>Aspergillaceae</taxon>
        <taxon>Aspergillus</taxon>
        <taxon>Aspergillus subgen. Nidulantes</taxon>
    </lineage>
</organism>
<evidence type="ECO:0000313" key="4">
    <source>
        <dbReference type="Proteomes" id="UP000054771"/>
    </source>
</evidence>
<sequence>MASQPIALILGAGPRVGASVAAAFKGKGYSIATASRSGTGTKTSEGYLSLAADFGNPSSIPALFDSVKATFGAAPSVVIYNAAALTPPPDNDSILSIPAENFVTDLNINTVSPYVAAQKAVEGWATLPSDVKKTFIYTGNSLNVNVLPVPLYLDLGVGKRASTYWIAAANETYAAKGYRFHYADERGPGGVKGKGPNLDGPAHGEFYAQLASHEGNIPWHAPFVAGEGYGKFD</sequence>
<dbReference type="EMBL" id="CDMC01000005">
    <property type="protein sequence ID" value="CEL05891.1"/>
    <property type="molecule type" value="Genomic_DNA"/>
</dbReference>
<dbReference type="AlphaFoldDB" id="A0A0U5G2S3"/>
<dbReference type="Gene3D" id="3.40.50.720">
    <property type="entry name" value="NAD(P)-binding Rossmann-like Domain"/>
    <property type="match status" value="1"/>
</dbReference>
<reference evidence="4" key="1">
    <citation type="journal article" date="2016" name="Genome Announc.">
        <title>Draft genome sequences of fungus Aspergillus calidoustus.</title>
        <authorList>
            <person name="Horn F."/>
            <person name="Linde J."/>
            <person name="Mattern D.J."/>
            <person name="Walther G."/>
            <person name="Guthke R."/>
            <person name="Scherlach K."/>
            <person name="Martin K."/>
            <person name="Brakhage A.A."/>
            <person name="Petzke L."/>
            <person name="Valiante V."/>
        </authorList>
    </citation>
    <scope>NUCLEOTIDE SEQUENCE [LARGE SCALE GENOMIC DNA]</scope>
    <source>
        <strain evidence="4">SF006504</strain>
    </source>
</reference>
<dbReference type="PANTHER" id="PTHR43669">
    <property type="entry name" value="5-KETO-D-GLUCONATE 5-REDUCTASE"/>
    <property type="match status" value="1"/>
</dbReference>
<keyword evidence="4" id="KW-1185">Reference proteome</keyword>
<evidence type="ECO:0000256" key="2">
    <source>
        <dbReference type="ARBA" id="ARBA00023002"/>
    </source>
</evidence>
<dbReference type="GO" id="GO:0016491">
    <property type="term" value="F:oxidoreductase activity"/>
    <property type="evidence" value="ECO:0007669"/>
    <property type="project" value="UniProtKB-KW"/>
</dbReference>
<evidence type="ECO:0000256" key="1">
    <source>
        <dbReference type="ARBA" id="ARBA00006484"/>
    </source>
</evidence>
<comment type="similarity">
    <text evidence="1">Belongs to the short-chain dehydrogenases/reductases (SDR) family.</text>
</comment>
<dbReference type="Proteomes" id="UP000054771">
    <property type="component" value="Unassembled WGS sequence"/>
</dbReference>
<evidence type="ECO:0008006" key="5">
    <source>
        <dbReference type="Google" id="ProtNLM"/>
    </source>
</evidence>
<dbReference type="OMA" id="NWLNAVT"/>
<protein>
    <recommendedName>
        <fullName evidence="5">Short-chain dehydrogenase</fullName>
    </recommendedName>
</protein>
<gene>
    <name evidence="3" type="ORF">ASPCAL07003</name>
</gene>
<dbReference type="SUPFAM" id="SSF51735">
    <property type="entry name" value="NAD(P)-binding Rossmann-fold domains"/>
    <property type="match status" value="1"/>
</dbReference>
<name>A0A0U5G2S3_ASPCI</name>
<dbReference type="PANTHER" id="PTHR43669:SF4">
    <property type="entry name" value="SHORT-CHAIN DEHYDROGENASE"/>
    <property type="match status" value="1"/>
</dbReference>
<proteinExistence type="inferred from homology"/>
<accession>A0A0U5G2S3</accession>
<dbReference type="STRING" id="454130.A0A0U5G2S3"/>
<keyword evidence="2" id="KW-0560">Oxidoreductase</keyword>
<dbReference type="OrthoDB" id="5336600at2759"/>
<dbReference type="InterPro" id="IPR036291">
    <property type="entry name" value="NAD(P)-bd_dom_sf"/>
</dbReference>
<evidence type="ECO:0000313" key="3">
    <source>
        <dbReference type="EMBL" id="CEL05891.1"/>
    </source>
</evidence>